<dbReference type="Proteomes" id="UP000183971">
    <property type="component" value="Unassembled WGS sequence"/>
</dbReference>
<feature type="coiled-coil region" evidence="1">
    <location>
        <begin position="1039"/>
        <end position="1145"/>
    </location>
</feature>
<evidence type="ECO:0000256" key="1">
    <source>
        <dbReference type="SAM" id="Coils"/>
    </source>
</evidence>
<gene>
    <name evidence="3" type="ORF">FPRO_10241</name>
</gene>
<dbReference type="EMBL" id="FJOF01000005">
    <property type="protein sequence ID" value="CZR40651.1"/>
    <property type="molecule type" value="Genomic_DNA"/>
</dbReference>
<reference evidence="4" key="1">
    <citation type="journal article" date="2016" name="Genome Biol. Evol.">
        <title>Comparative 'omics' of the Fusarium fujikuroi species complex highlights differences in genetic potential and metabolite synthesis.</title>
        <authorList>
            <person name="Niehaus E.-M."/>
            <person name="Muensterkoetter M."/>
            <person name="Proctor R.H."/>
            <person name="Brown D.W."/>
            <person name="Sharon A."/>
            <person name="Idan Y."/>
            <person name="Oren-Young L."/>
            <person name="Sieber C.M."/>
            <person name="Novak O."/>
            <person name="Pencik A."/>
            <person name="Tarkowska D."/>
            <person name="Hromadova K."/>
            <person name="Freeman S."/>
            <person name="Maymon M."/>
            <person name="Elazar M."/>
            <person name="Youssef S.A."/>
            <person name="El-Shabrawy E.S.M."/>
            <person name="Shalaby A.B.A."/>
            <person name="Houterman P."/>
            <person name="Brock N.L."/>
            <person name="Burkhardt I."/>
            <person name="Tsavkelova E.A."/>
            <person name="Dickschat J.S."/>
            <person name="Galuszka P."/>
            <person name="Gueldener U."/>
            <person name="Tudzynski B."/>
        </authorList>
    </citation>
    <scope>NUCLEOTIDE SEQUENCE [LARGE SCALE GENOMIC DNA]</scope>
    <source>
        <strain evidence="4">ET1</strain>
    </source>
</reference>
<dbReference type="GeneID" id="42055113"/>
<proteinExistence type="predicted"/>
<feature type="region of interest" description="Disordered" evidence="2">
    <location>
        <begin position="1"/>
        <end position="57"/>
    </location>
</feature>
<evidence type="ECO:0000313" key="3">
    <source>
        <dbReference type="EMBL" id="CZR40651.1"/>
    </source>
</evidence>
<keyword evidence="4" id="KW-1185">Reference proteome</keyword>
<organism evidence="3 4">
    <name type="scientific">Fusarium proliferatum (strain ET1)</name>
    <name type="common">Orchid endophyte fungus</name>
    <dbReference type="NCBI Taxonomy" id="1227346"/>
    <lineage>
        <taxon>Eukaryota</taxon>
        <taxon>Fungi</taxon>
        <taxon>Dikarya</taxon>
        <taxon>Ascomycota</taxon>
        <taxon>Pezizomycotina</taxon>
        <taxon>Sordariomycetes</taxon>
        <taxon>Hypocreomycetidae</taxon>
        <taxon>Hypocreales</taxon>
        <taxon>Nectriaceae</taxon>
        <taxon>Fusarium</taxon>
        <taxon>Fusarium fujikuroi species complex</taxon>
    </lineage>
</organism>
<evidence type="ECO:0000256" key="2">
    <source>
        <dbReference type="SAM" id="MobiDB-lite"/>
    </source>
</evidence>
<dbReference type="VEuPathDB" id="FungiDB:FPRO_10241"/>
<evidence type="ECO:0000313" key="4">
    <source>
        <dbReference type="Proteomes" id="UP000183971"/>
    </source>
</evidence>
<keyword evidence="1" id="KW-0175">Coiled coil</keyword>
<accession>A0A1L7VJA1</accession>
<dbReference type="RefSeq" id="XP_031081244.1">
    <property type="nucleotide sequence ID" value="XM_031231181.1"/>
</dbReference>
<sequence length="1445" mass="156960">MDSSLDSAMAPPAPAKRGRSDSFDDGDEDARYAKMSKVDTSTLKRPSSPGLDLDRSIKKAKDTATDFLFGKDASKAPFMRYDNFNIYNPQFVTLESNGEFVPMVPAHPQSALIDPVTGLVTPQITPEEKLGDPFNSSNRPAGVLEQDLVPGPLSKNPIDIVLTGDIRLFNLIPAKIEIYRTLTEAQPYTEIVRPAKGRLSLGEFLPSLKDGVLDSIVLDNLRFCYVEDFGDPFLPSGAYFETDIVFQGAMQPVSDALRDFFGQDKPALHFSAHLGAYRDWDDPWDVVNLVLSASLDRISFKALGIFEWTRLGVEVLAFADVDCTKDVNPWSLGFGFFGDVNMTVPGSIVPLRATYRLRKMFDTYSLLVRLQDDEWKDVFGIRGFDLQQVLLSATLSNLSSGDKTFALSVEAQMVWHETTVSISGTYSKDHYSLEAYVGNLALGDLEGLFKQLTGEGELDVFDHDVKFNSIYLQVSSEGIVLSGSITINGHSSAGGCVTISKTGVSITGGVSDVSFEGFEIHNAEFDVFIGSKKSQEDSGGRSTRFAISGDVSFCGIDVRAGVFTQKDKDGPLKWAVYGEASGNLSTASLCPVLKDTFLDVTLSNLALVAMNHDMTVASFNKHNYPLAKGVQFCAKIESIPELESLLKGSVKGTVLQACYTGGKFKLSLILPAARTITFGDRVYTGPLSLGIHLGANPTDILLVLNAELNVVLDTQPHPLAFALGLKAGYSGASAYAQMITDWINPCGIGKEVVIRGGALEFGIIYSTFLATGMPGEMGFAGQINIGSKEAKMAMKLSQNPKEQLLAAAVKDLGVADLVKFASLVAEKELPEPDDFLHFNDVELYISTGTKIGLTEYPPGASLKGDMTIFGKRAKFECTVGSMIKLLATIEAFNIGPLQVTGATGPDPIVDIVLSSDKQTVLIDGAVTIMGASAALHLEASFLPSTTFDFWVDLRLSDLFMLKLQAKLTGKFNVKDLKSLEKADFAVKGVMEQHIIEYISQQVQQQIDVAQKAAKEGFDSVKAELDRQEAAFKAKCDAAIAELERARAIWNEKRDRVNGEFERVKQSTHQTVQGLKDSVDRAEASWKQLIAEVERALEEARNDANAAIGSAQSDLNHAQEDSDRSIREAQDDLQRARNDFDREFGNAVRDIENARHDVERAQGSVNDVRWSIDRVNREIDDTSWYNCGGLYAERASLEIALVAVDGSLEVVKGILHAAEWVVQSTGYVTAEATIGTAVFALDRVRDVKGVALDAAKLALDGVRETHNLAIEAASEAVSVAKTASEELHVFEAAKGALDAGESVAQGAINTAQDAVNALASCTEFLAFDVAEKGLQFARDNTSELNLARHAVEIGEKAVDIGLDMAKWAVDHAGKMFDIQLVEFEGSIQGLVGNGPPLRVKIAGVVFGDYFVFELVWSPGFDLIKFIKELFAKLWELIKDAAASIMK</sequence>
<name>A0A1L7VJA1_FUSPR</name>
<protein>
    <submittedName>
        <fullName evidence="3">Uncharacterized protein</fullName>
    </submittedName>
</protein>
<comment type="caution">
    <text evidence="3">The sequence shown here is derived from an EMBL/GenBank/DDBJ whole genome shotgun (WGS) entry which is preliminary data.</text>
</comment>